<dbReference type="Pfam" id="PF00665">
    <property type="entry name" value="rve"/>
    <property type="match status" value="1"/>
</dbReference>
<proteinExistence type="predicted"/>
<feature type="domain" description="Integrase catalytic" evidence="1">
    <location>
        <begin position="185"/>
        <end position="349"/>
    </location>
</feature>
<keyword evidence="3" id="KW-1185">Reference proteome</keyword>
<dbReference type="PANTHER" id="PTHR37984">
    <property type="entry name" value="PROTEIN CBG26694"/>
    <property type="match status" value="1"/>
</dbReference>
<dbReference type="Gene3D" id="3.30.420.10">
    <property type="entry name" value="Ribonuclease H-like superfamily/Ribonuclease H"/>
    <property type="match status" value="1"/>
</dbReference>
<dbReference type="Pfam" id="PF17921">
    <property type="entry name" value="Integrase_H2C2"/>
    <property type="match status" value="1"/>
</dbReference>
<protein>
    <recommendedName>
        <fullName evidence="1">Integrase catalytic domain-containing protein</fullName>
    </recommendedName>
</protein>
<organism evidence="2 3">
    <name type="scientific">Stichopus japonicus</name>
    <name type="common">Sea cucumber</name>
    <dbReference type="NCBI Taxonomy" id="307972"/>
    <lineage>
        <taxon>Eukaryota</taxon>
        <taxon>Metazoa</taxon>
        <taxon>Echinodermata</taxon>
        <taxon>Eleutherozoa</taxon>
        <taxon>Echinozoa</taxon>
        <taxon>Holothuroidea</taxon>
        <taxon>Aspidochirotacea</taxon>
        <taxon>Aspidochirotida</taxon>
        <taxon>Stichopodidae</taxon>
        <taxon>Apostichopus</taxon>
    </lineage>
</organism>
<dbReference type="InterPro" id="IPR036397">
    <property type="entry name" value="RNaseH_sf"/>
</dbReference>
<accession>A0A2G8LMP6</accession>
<dbReference type="InterPro" id="IPR041588">
    <property type="entry name" value="Integrase_H2C2"/>
</dbReference>
<dbReference type="PANTHER" id="PTHR37984:SF15">
    <property type="entry name" value="INTEGRASE CATALYTIC DOMAIN-CONTAINING PROTEIN"/>
    <property type="match status" value="1"/>
</dbReference>
<evidence type="ECO:0000313" key="3">
    <source>
        <dbReference type="Proteomes" id="UP000230750"/>
    </source>
</evidence>
<evidence type="ECO:0000259" key="1">
    <source>
        <dbReference type="PROSITE" id="PS50994"/>
    </source>
</evidence>
<name>A0A2G8LMP6_STIJA</name>
<dbReference type="SUPFAM" id="SSF53098">
    <property type="entry name" value="Ribonuclease H-like"/>
    <property type="match status" value="1"/>
</dbReference>
<dbReference type="FunFam" id="1.10.340.70:FF:000003">
    <property type="entry name" value="Protein CBG25708"/>
    <property type="match status" value="1"/>
</dbReference>
<dbReference type="GO" id="GO:0015074">
    <property type="term" value="P:DNA integration"/>
    <property type="evidence" value="ECO:0007669"/>
    <property type="project" value="InterPro"/>
</dbReference>
<dbReference type="EMBL" id="MRZV01000030">
    <property type="protein sequence ID" value="PIK61531.1"/>
    <property type="molecule type" value="Genomic_DNA"/>
</dbReference>
<dbReference type="OrthoDB" id="775972at2759"/>
<gene>
    <name evidence="2" type="ORF">BSL78_01544</name>
</gene>
<evidence type="ECO:0000313" key="2">
    <source>
        <dbReference type="EMBL" id="PIK61531.1"/>
    </source>
</evidence>
<dbReference type="GO" id="GO:0003676">
    <property type="term" value="F:nucleic acid binding"/>
    <property type="evidence" value="ECO:0007669"/>
    <property type="project" value="InterPro"/>
</dbReference>
<sequence length="422" mass="48924">MRIARWACRLMKYDYEMVFTKGCDNIVADSLSRLPLASSDLNFKDDDQEVICQVLWEPMYKLISLDKFKEFCRNDDCFRILKSYICNGWPKFKDVKDCAKPFYFAKDEYCIVGDIVMRGDRILVPHELTSKVLSFAHEAHQGMTRTKQRLRELYWWPMMDVQVEDMIKDCFVCQQNDKTVKTAYAPLQPVLYPENHWDKIAMDIVGPFEAGPTDCRFAITIVDYFSKWPEVCFTSTVTTTKITSFLKQIFSREGFPREVITDNGPQFKSKEFDDFLRERGIVHRCSSLYYPQANGAVERFNSVLKSIVQNAINLGRPWKETVLQYLGVYRATAHATTGVSPSVLAHGRHMRTKLNIVGYGLPKVNVGKVRHRVKRQQQRYKKYADRKRNVKLSGLHEGDWVRKKKIGGSKKGQGITVILSEL</sequence>
<reference evidence="2 3" key="1">
    <citation type="journal article" date="2017" name="PLoS Biol.">
        <title>The sea cucumber genome provides insights into morphological evolution and visceral regeneration.</title>
        <authorList>
            <person name="Zhang X."/>
            <person name="Sun L."/>
            <person name="Yuan J."/>
            <person name="Sun Y."/>
            <person name="Gao Y."/>
            <person name="Zhang L."/>
            <person name="Li S."/>
            <person name="Dai H."/>
            <person name="Hamel J.F."/>
            <person name="Liu C."/>
            <person name="Yu Y."/>
            <person name="Liu S."/>
            <person name="Lin W."/>
            <person name="Guo K."/>
            <person name="Jin S."/>
            <person name="Xu P."/>
            <person name="Storey K.B."/>
            <person name="Huan P."/>
            <person name="Zhang T."/>
            <person name="Zhou Y."/>
            <person name="Zhang J."/>
            <person name="Lin C."/>
            <person name="Li X."/>
            <person name="Xing L."/>
            <person name="Huo D."/>
            <person name="Sun M."/>
            <person name="Wang L."/>
            <person name="Mercier A."/>
            <person name="Li F."/>
            <person name="Yang H."/>
            <person name="Xiang J."/>
        </authorList>
    </citation>
    <scope>NUCLEOTIDE SEQUENCE [LARGE SCALE GENOMIC DNA]</scope>
    <source>
        <strain evidence="2">Shaxun</strain>
        <tissue evidence="2">Muscle</tissue>
    </source>
</reference>
<dbReference type="Proteomes" id="UP000230750">
    <property type="component" value="Unassembled WGS sequence"/>
</dbReference>
<dbReference type="AlphaFoldDB" id="A0A2G8LMP6"/>
<dbReference type="FunFam" id="3.30.420.10:FF:000063">
    <property type="entry name" value="Retrovirus-related Pol polyprotein from transposon 297-like Protein"/>
    <property type="match status" value="1"/>
</dbReference>
<dbReference type="InterPro" id="IPR012337">
    <property type="entry name" value="RNaseH-like_sf"/>
</dbReference>
<dbReference type="Gene3D" id="1.10.340.70">
    <property type="match status" value="1"/>
</dbReference>
<comment type="caution">
    <text evidence="2">The sequence shown here is derived from an EMBL/GenBank/DDBJ whole genome shotgun (WGS) entry which is preliminary data.</text>
</comment>
<dbReference type="InterPro" id="IPR001584">
    <property type="entry name" value="Integrase_cat-core"/>
</dbReference>
<dbReference type="InterPro" id="IPR050951">
    <property type="entry name" value="Retrovirus_Pol_polyprotein"/>
</dbReference>
<dbReference type="PROSITE" id="PS50994">
    <property type="entry name" value="INTEGRASE"/>
    <property type="match status" value="1"/>
</dbReference>